<proteinExistence type="predicted"/>
<evidence type="ECO:0000313" key="3">
    <source>
        <dbReference type="Proteomes" id="UP001365846"/>
    </source>
</evidence>
<organism evidence="2 3">
    <name type="scientific">Variovorax ureilyticus</name>
    <dbReference type="NCBI Taxonomy" id="1836198"/>
    <lineage>
        <taxon>Bacteria</taxon>
        <taxon>Pseudomonadati</taxon>
        <taxon>Pseudomonadota</taxon>
        <taxon>Betaproteobacteria</taxon>
        <taxon>Burkholderiales</taxon>
        <taxon>Comamonadaceae</taxon>
        <taxon>Variovorax</taxon>
    </lineage>
</organism>
<keyword evidence="2" id="KW-0378">Hydrolase</keyword>
<evidence type="ECO:0000313" key="2">
    <source>
        <dbReference type="EMBL" id="MEJ8809630.1"/>
    </source>
</evidence>
<feature type="domain" description="AB hydrolase-1" evidence="1">
    <location>
        <begin position="4"/>
        <end position="236"/>
    </location>
</feature>
<dbReference type="PANTHER" id="PTHR37017:SF11">
    <property type="entry name" value="ESTERASE_LIPASE_THIOESTERASE DOMAIN-CONTAINING PROTEIN"/>
    <property type="match status" value="1"/>
</dbReference>
<dbReference type="InterPro" id="IPR029058">
    <property type="entry name" value="AB_hydrolase_fold"/>
</dbReference>
<dbReference type="Gene3D" id="3.40.50.1820">
    <property type="entry name" value="alpha/beta hydrolase"/>
    <property type="match status" value="1"/>
</dbReference>
<gene>
    <name evidence="2" type="ORF">WKW77_01025</name>
</gene>
<dbReference type="Pfam" id="PF12697">
    <property type="entry name" value="Abhydrolase_6"/>
    <property type="match status" value="1"/>
</dbReference>
<comment type="caution">
    <text evidence="2">The sequence shown here is derived from an EMBL/GenBank/DDBJ whole genome shotgun (WGS) entry which is preliminary data.</text>
</comment>
<dbReference type="EMBL" id="JBBKZU010000001">
    <property type="protein sequence ID" value="MEJ8809630.1"/>
    <property type="molecule type" value="Genomic_DNA"/>
</dbReference>
<keyword evidence="3" id="KW-1185">Reference proteome</keyword>
<reference evidence="2 3" key="1">
    <citation type="submission" date="2024-03" db="EMBL/GenBank/DDBJ databases">
        <title>Novel species of the genus Variovorax.</title>
        <authorList>
            <person name="Liu Q."/>
            <person name="Xin Y.-H."/>
        </authorList>
    </citation>
    <scope>NUCLEOTIDE SEQUENCE [LARGE SCALE GENOMIC DNA]</scope>
    <source>
        <strain evidence="2 3">KACC 18899</strain>
    </source>
</reference>
<evidence type="ECO:0000259" key="1">
    <source>
        <dbReference type="Pfam" id="PF12697"/>
    </source>
</evidence>
<dbReference type="PANTHER" id="PTHR37017">
    <property type="entry name" value="AB HYDROLASE-1 DOMAIN-CONTAINING PROTEIN-RELATED"/>
    <property type="match status" value="1"/>
</dbReference>
<dbReference type="InterPro" id="IPR000073">
    <property type="entry name" value="AB_hydrolase_1"/>
</dbReference>
<dbReference type="Proteomes" id="UP001365846">
    <property type="component" value="Unassembled WGS sequence"/>
</dbReference>
<dbReference type="RefSeq" id="WP_340354969.1">
    <property type="nucleotide sequence ID" value="NZ_JBBKZU010000001.1"/>
</dbReference>
<dbReference type="GO" id="GO:0016787">
    <property type="term" value="F:hydrolase activity"/>
    <property type="evidence" value="ECO:0007669"/>
    <property type="project" value="UniProtKB-KW"/>
</dbReference>
<dbReference type="InterPro" id="IPR052897">
    <property type="entry name" value="Sec-Metab_Biosynth_Hydrolase"/>
</dbReference>
<protein>
    <submittedName>
        <fullName evidence="2">Alpha/beta hydrolase family protein</fullName>
    </submittedName>
</protein>
<accession>A0ABU8V9C2</accession>
<sequence>MANFVLVHGAWHGGWCYRETANALRAAGHTVFTPTHTGVGERFHQSAENVTLETHVRDVCGCIEWEELNDVILVGHSYGGMVITGVADRMSERIRSLVYLDAFVPENGDSLIRLIDKALAPEVAAQFVGAFRGTALQGHGGLMQPIPAEMFNIAQANRARVDRLCRPQALATFEMPLLLTGAGDSIRNRLYILADGWDPSPFRYFAAKVESAPGWRSIKLPCSHDVMVDMPKELAAELLKLA</sequence>
<dbReference type="SUPFAM" id="SSF53474">
    <property type="entry name" value="alpha/beta-Hydrolases"/>
    <property type="match status" value="1"/>
</dbReference>
<name>A0ABU8V9C2_9BURK</name>